<dbReference type="PRINTS" id="PR00385">
    <property type="entry name" value="P450"/>
</dbReference>
<dbReference type="GO" id="GO:0020037">
    <property type="term" value="F:heme binding"/>
    <property type="evidence" value="ECO:0007669"/>
    <property type="project" value="InterPro"/>
</dbReference>
<dbReference type="Pfam" id="PF00067">
    <property type="entry name" value="p450"/>
    <property type="match status" value="2"/>
</dbReference>
<gene>
    <name evidence="8" type="ORF">B0T18DRAFT_439387</name>
</gene>
<dbReference type="InterPro" id="IPR017972">
    <property type="entry name" value="Cyt_P450_CS"/>
</dbReference>
<evidence type="ECO:0000313" key="9">
    <source>
        <dbReference type="Proteomes" id="UP001172155"/>
    </source>
</evidence>
<dbReference type="GO" id="GO:0016705">
    <property type="term" value="F:oxidoreductase activity, acting on paired donors, with incorporation or reduction of molecular oxygen"/>
    <property type="evidence" value="ECO:0007669"/>
    <property type="project" value="InterPro"/>
</dbReference>
<dbReference type="PROSITE" id="PS00086">
    <property type="entry name" value="CYTOCHROME_P450"/>
    <property type="match status" value="1"/>
</dbReference>
<name>A0AA40K2E9_9PEZI</name>
<comment type="caution">
    <text evidence="8">The sequence shown here is derived from an EMBL/GenBank/DDBJ whole genome shotgun (WGS) entry which is preliminary data.</text>
</comment>
<dbReference type="AlphaFoldDB" id="A0AA40K2E9"/>
<evidence type="ECO:0000256" key="4">
    <source>
        <dbReference type="ARBA" id="ARBA00022723"/>
    </source>
</evidence>
<evidence type="ECO:0000313" key="8">
    <source>
        <dbReference type="EMBL" id="KAK0743504.1"/>
    </source>
</evidence>
<keyword evidence="3 6" id="KW-0349">Heme</keyword>
<dbReference type="Gene3D" id="1.10.630.10">
    <property type="entry name" value="Cytochrome P450"/>
    <property type="match status" value="1"/>
</dbReference>
<evidence type="ECO:0000256" key="1">
    <source>
        <dbReference type="ARBA" id="ARBA00001971"/>
    </source>
</evidence>
<evidence type="ECO:0000256" key="3">
    <source>
        <dbReference type="ARBA" id="ARBA00022617"/>
    </source>
</evidence>
<dbReference type="InterPro" id="IPR036396">
    <property type="entry name" value="Cyt_P450_sf"/>
</dbReference>
<evidence type="ECO:0000256" key="5">
    <source>
        <dbReference type="ARBA" id="ARBA00023004"/>
    </source>
</evidence>
<evidence type="ECO:0000256" key="2">
    <source>
        <dbReference type="ARBA" id="ARBA00010617"/>
    </source>
</evidence>
<dbReference type="InterPro" id="IPR002401">
    <property type="entry name" value="Cyt_P450_E_grp-I"/>
</dbReference>
<organism evidence="8 9">
    <name type="scientific">Schizothecium vesticola</name>
    <dbReference type="NCBI Taxonomy" id="314040"/>
    <lineage>
        <taxon>Eukaryota</taxon>
        <taxon>Fungi</taxon>
        <taxon>Dikarya</taxon>
        <taxon>Ascomycota</taxon>
        <taxon>Pezizomycotina</taxon>
        <taxon>Sordariomycetes</taxon>
        <taxon>Sordariomycetidae</taxon>
        <taxon>Sordariales</taxon>
        <taxon>Schizotheciaceae</taxon>
        <taxon>Schizothecium</taxon>
    </lineage>
</organism>
<dbReference type="PANTHER" id="PTHR24305:SF232">
    <property type="entry name" value="P450, PUTATIVE (EUROFUNG)-RELATED"/>
    <property type="match status" value="1"/>
</dbReference>
<protein>
    <submittedName>
        <fullName evidence="8">Cytochrome P450</fullName>
    </submittedName>
</protein>
<keyword evidence="7" id="KW-0560">Oxidoreductase</keyword>
<accession>A0AA40K2E9</accession>
<dbReference type="SUPFAM" id="SSF48264">
    <property type="entry name" value="Cytochrome P450"/>
    <property type="match status" value="1"/>
</dbReference>
<comment type="similarity">
    <text evidence="2 7">Belongs to the cytochrome P450 family.</text>
</comment>
<keyword evidence="9" id="KW-1185">Reference proteome</keyword>
<dbReference type="PRINTS" id="PR00463">
    <property type="entry name" value="EP450I"/>
</dbReference>
<keyword evidence="7" id="KW-0503">Monooxygenase</keyword>
<sequence>MALDVAQPLLSFSWSVFCSPPNLILSVGALGFLALLARWVLLPRPFPGIPHNREAANQILGDVGELKASAGIRAFMRAQFIRHQSPIVQVFMSPLSRPWVLIGDFREAHDIAVSRYREFDKSTLTSDSFRGIVPQSFVSYKAEHPVYKHSKELLKDWMTPSFFRSASAPETYRNILCLIELWKLKIELGSGRPFSAARDFYKVILDVFMTVTFDRQSPDTLIRAQIAHLQRRPDNDKYKNSPLGPEDPFLFDDLPLPPRLEAIVYLVESINVGFQSPVPRVSHWLYLQKPYSRRQTRLRRNLIEQKIGESVARLEETKWQEPALLAGLDALLLRERAFAERIGVPPDPFAEIIQDELFTFIAGGHDNSASLCTWWVKFMAMHPQIQARLRRELRAAHSAAADEHRLPSVDDILDTQVPYLEAVIDETIRVSHIVPITAREALTDTVILGHVIPKGASVYLVSNGPSFLEPALGVDESLRTPGGRATKDHYGTWDTSDIAEFVPERWLRMRGGQEVHDPLAGPQMAFGGGPRGCFGRKMVYLELRIVMTLLTWSFEFLDLSAGLNTLETTESSTENPQDCNVRLRAVDY</sequence>
<dbReference type="Proteomes" id="UP001172155">
    <property type="component" value="Unassembled WGS sequence"/>
</dbReference>
<evidence type="ECO:0000256" key="7">
    <source>
        <dbReference type="RuleBase" id="RU000461"/>
    </source>
</evidence>
<keyword evidence="5 6" id="KW-0408">Iron</keyword>
<dbReference type="EMBL" id="JAUKUD010000005">
    <property type="protein sequence ID" value="KAK0743504.1"/>
    <property type="molecule type" value="Genomic_DNA"/>
</dbReference>
<keyword evidence="4 6" id="KW-0479">Metal-binding</keyword>
<dbReference type="InterPro" id="IPR050121">
    <property type="entry name" value="Cytochrome_P450_monoxygenase"/>
</dbReference>
<dbReference type="GO" id="GO:0004497">
    <property type="term" value="F:monooxygenase activity"/>
    <property type="evidence" value="ECO:0007669"/>
    <property type="project" value="UniProtKB-KW"/>
</dbReference>
<proteinExistence type="inferred from homology"/>
<evidence type="ECO:0000256" key="6">
    <source>
        <dbReference type="PIRSR" id="PIRSR602401-1"/>
    </source>
</evidence>
<dbReference type="GO" id="GO:0005506">
    <property type="term" value="F:iron ion binding"/>
    <property type="evidence" value="ECO:0007669"/>
    <property type="project" value="InterPro"/>
</dbReference>
<comment type="cofactor">
    <cofactor evidence="1 6">
        <name>heme</name>
        <dbReference type="ChEBI" id="CHEBI:30413"/>
    </cofactor>
</comment>
<reference evidence="8" key="1">
    <citation type="submission" date="2023-06" db="EMBL/GenBank/DDBJ databases">
        <title>Genome-scale phylogeny and comparative genomics of the fungal order Sordariales.</title>
        <authorList>
            <consortium name="Lawrence Berkeley National Laboratory"/>
            <person name="Hensen N."/>
            <person name="Bonometti L."/>
            <person name="Westerberg I."/>
            <person name="Brannstrom I.O."/>
            <person name="Guillou S."/>
            <person name="Cros-Aarteil S."/>
            <person name="Calhoun S."/>
            <person name="Haridas S."/>
            <person name="Kuo A."/>
            <person name="Mondo S."/>
            <person name="Pangilinan J."/>
            <person name="Riley R."/>
            <person name="LaButti K."/>
            <person name="Andreopoulos B."/>
            <person name="Lipzen A."/>
            <person name="Chen C."/>
            <person name="Yanf M."/>
            <person name="Daum C."/>
            <person name="Ng V."/>
            <person name="Clum A."/>
            <person name="Steindorff A."/>
            <person name="Ohm R."/>
            <person name="Martin F."/>
            <person name="Silar P."/>
            <person name="Natvig D."/>
            <person name="Lalanne C."/>
            <person name="Gautier V."/>
            <person name="Ament-velasquez S.L."/>
            <person name="Kruys A."/>
            <person name="Hutchinson M.I."/>
            <person name="Powell A.J."/>
            <person name="Barry K."/>
            <person name="Miller A.N."/>
            <person name="Grigoriev I.V."/>
            <person name="Debuchy R."/>
            <person name="Gladieux P."/>
            <person name="Thoren M.H."/>
            <person name="Johannesson H."/>
        </authorList>
    </citation>
    <scope>NUCLEOTIDE SEQUENCE</scope>
    <source>
        <strain evidence="8">SMH3187-1</strain>
    </source>
</reference>
<dbReference type="PANTHER" id="PTHR24305">
    <property type="entry name" value="CYTOCHROME P450"/>
    <property type="match status" value="1"/>
</dbReference>
<dbReference type="InterPro" id="IPR001128">
    <property type="entry name" value="Cyt_P450"/>
</dbReference>
<feature type="binding site" description="axial binding residue" evidence="6">
    <location>
        <position position="533"/>
    </location>
    <ligand>
        <name>heme</name>
        <dbReference type="ChEBI" id="CHEBI:30413"/>
    </ligand>
    <ligandPart>
        <name>Fe</name>
        <dbReference type="ChEBI" id="CHEBI:18248"/>
    </ligandPart>
</feature>